<dbReference type="PANTHER" id="PTHR22916">
    <property type="entry name" value="GLYCOSYLTRANSFERASE"/>
    <property type="match status" value="1"/>
</dbReference>
<evidence type="ECO:0000259" key="1">
    <source>
        <dbReference type="Pfam" id="PF00535"/>
    </source>
</evidence>
<dbReference type="EMBL" id="JABZFG010000010">
    <property type="protein sequence ID" value="MBW0602870.1"/>
    <property type="molecule type" value="Genomic_DNA"/>
</dbReference>
<sequence>MIKKDKNKASFRPLISILIPTYNITKYFNDTLKSINKQSYKNIEVIISDDKSSDVYINKLNDIVRNYNELNIKIYQQSENKGVAFARDFLVEKANGDYVLFLDDDDRLYSKNTILNIVENLEEKTEIYAGNFVFSFDLQSNDPNKSYYVNYLINNTVKNTNKAIDYYLSKITFIWGVLYKKSFLTSNNIKFGEHNLRIFEDIASLGKIYFLCKHFKYTNKPTVRYLRRKNSLSNLNIDKFNLKMSLLEQAYTFNRKQIIKILDSKNQQDKDSLIKKLDDAKFVEFLNLLTQHYLKSCKNKQNKMIVESFIKENILRIKNDLFENSKLKLWTKNMYYLPIFSKIRKQLKNK</sequence>
<dbReference type="RefSeq" id="WP_218674851.1">
    <property type="nucleotide sequence ID" value="NZ_CP054878.1"/>
</dbReference>
<organism evidence="2 3">
    <name type="scientific">Mycoplasmopsis anatis</name>
    <dbReference type="NCBI Taxonomy" id="171279"/>
    <lineage>
        <taxon>Bacteria</taxon>
        <taxon>Bacillati</taxon>
        <taxon>Mycoplasmatota</taxon>
        <taxon>Mycoplasmoidales</taxon>
        <taxon>Metamycoplasmataceae</taxon>
        <taxon>Mycoplasmopsis</taxon>
    </lineage>
</organism>
<evidence type="ECO:0000313" key="2">
    <source>
        <dbReference type="EMBL" id="MBW0602870.1"/>
    </source>
</evidence>
<gene>
    <name evidence="2" type="ORF">MADP07_00608</name>
</gene>
<reference evidence="2" key="1">
    <citation type="journal article" date="2021" name="Genes Genomics">
        <title>Comparative genomic analysis of Mycoplasma anatis strains.</title>
        <authorList>
            <person name="Zhou Q."/>
            <person name="Mai K."/>
            <person name="Yang D."/>
            <person name="Liu J."/>
            <person name="Yan Z."/>
            <person name="Luo C."/>
            <person name="Tan Y."/>
            <person name="Cao S."/>
            <person name="Zhou Q."/>
            <person name="Chen L."/>
            <person name="Chen F."/>
        </authorList>
    </citation>
    <scope>NUCLEOTIDE SEQUENCE</scope>
    <source>
        <strain evidence="2">DP07</strain>
    </source>
</reference>
<dbReference type="Pfam" id="PF00535">
    <property type="entry name" value="Glycos_transf_2"/>
    <property type="match status" value="1"/>
</dbReference>
<accession>A0A9Q3LAK7</accession>
<name>A0A9Q3LAK7_9BACT</name>
<dbReference type="AlphaFoldDB" id="A0A9Q3LAK7"/>
<feature type="domain" description="Glycosyltransferase 2-like" evidence="1">
    <location>
        <begin position="16"/>
        <end position="152"/>
    </location>
</feature>
<protein>
    <submittedName>
        <fullName evidence="2">Glycosyltransferase family 2 protein</fullName>
    </submittedName>
</protein>
<evidence type="ECO:0000313" key="3">
    <source>
        <dbReference type="Proteomes" id="UP000746160"/>
    </source>
</evidence>
<proteinExistence type="predicted"/>
<dbReference type="Proteomes" id="UP000746160">
    <property type="component" value="Unassembled WGS sequence"/>
</dbReference>
<dbReference type="CDD" id="cd00761">
    <property type="entry name" value="Glyco_tranf_GTA_type"/>
    <property type="match status" value="1"/>
</dbReference>
<comment type="caution">
    <text evidence="2">The sequence shown here is derived from an EMBL/GenBank/DDBJ whole genome shotgun (WGS) entry which is preliminary data.</text>
</comment>
<dbReference type="InterPro" id="IPR001173">
    <property type="entry name" value="Glyco_trans_2-like"/>
</dbReference>